<keyword evidence="4" id="KW-1133">Transmembrane helix</keyword>
<evidence type="ECO:0000256" key="2">
    <source>
        <dbReference type="ARBA" id="ARBA00023239"/>
    </source>
</evidence>
<feature type="transmembrane region" description="Helical" evidence="4">
    <location>
        <begin position="6"/>
        <end position="28"/>
    </location>
</feature>
<dbReference type="Gene3D" id="3.40.50.720">
    <property type="entry name" value="NAD(P)-binding Rossmann-like Domain"/>
    <property type="match status" value="1"/>
</dbReference>
<organism evidence="6 7">
    <name type="scientific">Populus trichocarpa</name>
    <name type="common">Western balsam poplar</name>
    <name type="synonym">Populus balsamifera subsp. trichocarpa</name>
    <dbReference type="NCBI Taxonomy" id="3694"/>
    <lineage>
        <taxon>Eukaryota</taxon>
        <taxon>Viridiplantae</taxon>
        <taxon>Streptophyta</taxon>
        <taxon>Embryophyta</taxon>
        <taxon>Tracheophyta</taxon>
        <taxon>Spermatophyta</taxon>
        <taxon>Magnoliopsida</taxon>
        <taxon>eudicotyledons</taxon>
        <taxon>Gunneridae</taxon>
        <taxon>Pentapetalae</taxon>
        <taxon>rosids</taxon>
        <taxon>fabids</taxon>
        <taxon>Malpighiales</taxon>
        <taxon>Salicaceae</taxon>
        <taxon>Saliceae</taxon>
        <taxon>Populus</taxon>
    </lineage>
</organism>
<reference evidence="6 7" key="1">
    <citation type="journal article" date="2006" name="Science">
        <title>The genome of black cottonwood, Populus trichocarpa (Torr. &amp; Gray).</title>
        <authorList>
            <person name="Tuskan G.A."/>
            <person name="Difazio S."/>
            <person name="Jansson S."/>
            <person name="Bohlmann J."/>
            <person name="Grigoriev I."/>
            <person name="Hellsten U."/>
            <person name="Putnam N."/>
            <person name="Ralph S."/>
            <person name="Rombauts S."/>
            <person name="Salamov A."/>
            <person name="Schein J."/>
            <person name="Sterck L."/>
            <person name="Aerts A."/>
            <person name="Bhalerao R.R."/>
            <person name="Bhalerao R.P."/>
            <person name="Blaudez D."/>
            <person name="Boerjan W."/>
            <person name="Brun A."/>
            <person name="Brunner A."/>
            <person name="Busov V."/>
            <person name="Campbell M."/>
            <person name="Carlson J."/>
            <person name="Chalot M."/>
            <person name="Chapman J."/>
            <person name="Chen G.L."/>
            <person name="Cooper D."/>
            <person name="Coutinho P.M."/>
            <person name="Couturier J."/>
            <person name="Covert S."/>
            <person name="Cronk Q."/>
            <person name="Cunningham R."/>
            <person name="Davis J."/>
            <person name="Degroeve S."/>
            <person name="Dejardin A."/>
            <person name="Depamphilis C."/>
            <person name="Detter J."/>
            <person name="Dirks B."/>
            <person name="Dubchak I."/>
            <person name="Duplessis S."/>
            <person name="Ehlting J."/>
            <person name="Ellis B."/>
            <person name="Gendler K."/>
            <person name="Goodstein D."/>
            <person name="Gribskov M."/>
            <person name="Grimwood J."/>
            <person name="Groover A."/>
            <person name="Gunter L."/>
            <person name="Hamberger B."/>
            <person name="Heinze B."/>
            <person name="Helariutta Y."/>
            <person name="Henrissat B."/>
            <person name="Holligan D."/>
            <person name="Holt R."/>
            <person name="Huang W."/>
            <person name="Islam-Faridi N."/>
            <person name="Jones S."/>
            <person name="Jones-Rhoades M."/>
            <person name="Jorgensen R."/>
            <person name="Joshi C."/>
            <person name="Kangasjarvi J."/>
            <person name="Karlsson J."/>
            <person name="Kelleher C."/>
            <person name="Kirkpatrick R."/>
            <person name="Kirst M."/>
            <person name="Kohler A."/>
            <person name="Kalluri U."/>
            <person name="Larimer F."/>
            <person name="Leebens-Mack J."/>
            <person name="Leple J.C."/>
            <person name="Locascio P."/>
            <person name="Lou Y."/>
            <person name="Lucas S."/>
            <person name="Martin F."/>
            <person name="Montanini B."/>
            <person name="Napoli C."/>
            <person name="Nelson D.R."/>
            <person name="Nelson C."/>
            <person name="Nieminen K."/>
            <person name="Nilsson O."/>
            <person name="Pereda V."/>
            <person name="Peter G."/>
            <person name="Philippe R."/>
            <person name="Pilate G."/>
            <person name="Poliakov A."/>
            <person name="Razumovskaya J."/>
            <person name="Richardson P."/>
            <person name="Rinaldi C."/>
            <person name="Ritland K."/>
            <person name="Rouze P."/>
            <person name="Ryaboy D."/>
            <person name="Schmutz J."/>
            <person name="Schrader J."/>
            <person name="Segerman B."/>
            <person name="Shin H."/>
            <person name="Siddiqui A."/>
            <person name="Sterky F."/>
            <person name="Terry A."/>
            <person name="Tsai C.J."/>
            <person name="Uberbacher E."/>
            <person name="Unneberg P."/>
            <person name="Vahala J."/>
            <person name="Wall K."/>
            <person name="Wessler S."/>
            <person name="Yang G."/>
            <person name="Yin T."/>
            <person name="Douglas C."/>
            <person name="Marra M."/>
            <person name="Sandberg G."/>
            <person name="Van de Peer Y."/>
            <person name="Rokhsar D."/>
        </authorList>
    </citation>
    <scope>NUCLEOTIDE SEQUENCE [LARGE SCALE GENOMIC DNA]</scope>
    <source>
        <strain evidence="7">cv. Nisqually</strain>
    </source>
</reference>
<gene>
    <name evidence="6" type="ORF">POPTR_002G202900</name>
</gene>
<evidence type="ECO:0000313" key="6">
    <source>
        <dbReference type="EMBL" id="PNT50750.1"/>
    </source>
</evidence>
<dbReference type="GO" id="GO:0006631">
    <property type="term" value="P:fatty acid metabolic process"/>
    <property type="evidence" value="ECO:0007669"/>
    <property type="project" value="InterPro"/>
</dbReference>
<dbReference type="Proteomes" id="UP000006729">
    <property type="component" value="Chromosome 2"/>
</dbReference>
<accession>A0A2K2BLU3</accession>
<evidence type="ECO:0000256" key="4">
    <source>
        <dbReference type="SAM" id="Phobius"/>
    </source>
</evidence>
<dbReference type="GO" id="GO:0016829">
    <property type="term" value="F:lyase activity"/>
    <property type="evidence" value="ECO:0007669"/>
    <property type="project" value="UniProtKB-KW"/>
</dbReference>
<keyword evidence="1" id="KW-0413">Isomerase</keyword>
<keyword evidence="3" id="KW-0511">Multifunctional enzyme</keyword>
<dbReference type="PANTHER" id="PTHR23309:SF9">
    <property type="entry name" value="PEROXISOMAL FATTY ACID BETA-OXIDATION MULTIFUNCTIONAL PROTEIN MFP2"/>
    <property type="match status" value="1"/>
</dbReference>
<dbReference type="InterPro" id="IPR036291">
    <property type="entry name" value="NAD(P)-bd_dom_sf"/>
</dbReference>
<feature type="domain" description="3-hydroxyacyl-CoA dehydrogenase NAD binding" evidence="5">
    <location>
        <begin position="4"/>
        <end position="62"/>
    </location>
</feature>
<keyword evidence="4" id="KW-0472">Membrane</keyword>
<keyword evidence="4" id="KW-0812">Transmembrane</keyword>
<dbReference type="AlphaFoldDB" id="A0A2K2BLU3"/>
<dbReference type="GO" id="GO:0070403">
    <property type="term" value="F:NAD+ binding"/>
    <property type="evidence" value="ECO:0007669"/>
    <property type="project" value="InterPro"/>
</dbReference>
<dbReference type="PANTHER" id="PTHR23309">
    <property type="entry name" value="3-HYDROXYACYL-COA DEHYROGENASE"/>
    <property type="match status" value="1"/>
</dbReference>
<name>A0A2K2BLU3_POPTR</name>
<proteinExistence type="predicted"/>
<evidence type="ECO:0000259" key="5">
    <source>
        <dbReference type="Pfam" id="PF02737"/>
    </source>
</evidence>
<evidence type="ECO:0000313" key="7">
    <source>
        <dbReference type="Proteomes" id="UP000006729"/>
    </source>
</evidence>
<dbReference type="InterPro" id="IPR006176">
    <property type="entry name" value="3-OHacyl-CoA_DH_NAD-bd"/>
</dbReference>
<dbReference type="EMBL" id="CM009291">
    <property type="protein sequence ID" value="PNT50750.1"/>
    <property type="molecule type" value="Genomic_DNA"/>
</dbReference>
<dbReference type="InParanoid" id="A0A2K2BLU3"/>
<dbReference type="GO" id="GO:0016853">
    <property type="term" value="F:isomerase activity"/>
    <property type="evidence" value="ECO:0007669"/>
    <property type="project" value="UniProtKB-KW"/>
</dbReference>
<dbReference type="Pfam" id="PF02737">
    <property type="entry name" value="3HCDH_N"/>
    <property type="match status" value="1"/>
</dbReference>
<protein>
    <recommendedName>
        <fullName evidence="5">3-hydroxyacyl-CoA dehydrogenase NAD binding domain-containing protein</fullName>
    </recommendedName>
</protein>
<keyword evidence="2" id="KW-0456">Lyase</keyword>
<sequence length="73" mass="7958">MNTKVVVGGGGLMGFGIATTLIISKYLVTLKEVNKKFLTAGIERTKANFQSRVKKGNKTLKESLRIVQQSPYG</sequence>
<dbReference type="SUPFAM" id="SSF51735">
    <property type="entry name" value="NAD(P)-binding Rossmann-fold domains"/>
    <property type="match status" value="1"/>
</dbReference>
<keyword evidence="7" id="KW-1185">Reference proteome</keyword>
<evidence type="ECO:0000256" key="3">
    <source>
        <dbReference type="ARBA" id="ARBA00023268"/>
    </source>
</evidence>
<dbReference type="STRING" id="3694.A0A2K2BLU3"/>
<evidence type="ECO:0000256" key="1">
    <source>
        <dbReference type="ARBA" id="ARBA00023235"/>
    </source>
</evidence>